<dbReference type="GO" id="GO:0004347">
    <property type="term" value="F:glucose-6-phosphate isomerase activity"/>
    <property type="evidence" value="ECO:0007669"/>
    <property type="project" value="UniProtKB-EC"/>
</dbReference>
<dbReference type="PROSITE" id="PS00765">
    <property type="entry name" value="P_GLUCOSE_ISOMERASE_1"/>
    <property type="match status" value="1"/>
</dbReference>
<keyword evidence="4 8" id="KW-0312">Gluconeogenesis</keyword>
<dbReference type="SUPFAM" id="SSF53697">
    <property type="entry name" value="SIS domain"/>
    <property type="match status" value="1"/>
</dbReference>
<dbReference type="GO" id="GO:0006096">
    <property type="term" value="P:glycolytic process"/>
    <property type="evidence" value="ECO:0007669"/>
    <property type="project" value="UniProtKB-UniPathway"/>
</dbReference>
<evidence type="ECO:0000256" key="6">
    <source>
        <dbReference type="ARBA" id="ARBA00023235"/>
    </source>
</evidence>
<sequence>MAVRFLEETVQRFLSEQDINAFQMEYREVFDTIRRGQDTRYQDSLGWFHTLRYAGEAQLKAIMETADRVRTDGDAFVIVGVGGSNQAARAVIESLGSAGGMTVYYAGNTLSPYNLTSVLRELKDKSVYVNVIAKNFSTLEPGISFRMLRRFLTEKYGSESGRRVIVTGTPGSELEAISRREGYTFLEFPEDIGGRYSAFSSVGIFPMAVAGVDIRKLVLGAVDMERKLLEDGSFQNIAFRYASIRNLLARQGKQIEILSFFEPRLKFFAKWWVQLFAESEGKQGKGIYPSACEMSEELHSVGQFIQDGSPILFETFLQVMDSGAEYCLTDDEVEDGFHYLNNRELGWVNQVAYQATMQAHGEHLPCISLTVDRLDEYHYGQLFYFFMFSCYLSGSFMKVNPFDQPGVENYKRYMFQELQKVV</sequence>
<dbReference type="GO" id="GO:0097367">
    <property type="term" value="F:carbohydrate derivative binding"/>
    <property type="evidence" value="ECO:0007669"/>
    <property type="project" value="InterPro"/>
</dbReference>
<gene>
    <name evidence="9" type="ORF">HMPREF9473_02480</name>
</gene>
<dbReference type="CDD" id="cd05015">
    <property type="entry name" value="SIS_PGI_1"/>
    <property type="match status" value="1"/>
</dbReference>
<dbReference type="RefSeq" id="WP_006780459.1">
    <property type="nucleotide sequence ID" value="NZ_CP040506.1"/>
</dbReference>
<comment type="caution">
    <text evidence="9">The sequence shown here is derived from an EMBL/GenBank/DDBJ whole genome shotgun (WGS) entry which is preliminary data.</text>
</comment>
<accession>G5IG52</accession>
<evidence type="ECO:0000256" key="1">
    <source>
        <dbReference type="ARBA" id="ARBA00004926"/>
    </source>
</evidence>
<organism evidence="9 10">
    <name type="scientific">Hungatella hathewayi WAL-18680</name>
    <dbReference type="NCBI Taxonomy" id="742737"/>
    <lineage>
        <taxon>Bacteria</taxon>
        <taxon>Bacillati</taxon>
        <taxon>Bacillota</taxon>
        <taxon>Clostridia</taxon>
        <taxon>Lachnospirales</taxon>
        <taxon>Lachnospiraceae</taxon>
        <taxon>Hungatella</taxon>
    </lineage>
</organism>
<evidence type="ECO:0000256" key="4">
    <source>
        <dbReference type="ARBA" id="ARBA00022432"/>
    </source>
</evidence>
<dbReference type="Gene3D" id="3.40.50.10490">
    <property type="entry name" value="Glucose-6-phosphate isomerase like protein, domain 1"/>
    <property type="match status" value="2"/>
</dbReference>
<evidence type="ECO:0000256" key="8">
    <source>
        <dbReference type="RuleBase" id="RU000612"/>
    </source>
</evidence>
<dbReference type="EC" id="5.3.1.9" evidence="3 8"/>
<dbReference type="UniPathway" id="UPA00109">
    <property type="reaction ID" value="UER00181"/>
</dbReference>
<dbReference type="GO" id="GO:0051156">
    <property type="term" value="P:glucose 6-phosphate metabolic process"/>
    <property type="evidence" value="ECO:0007669"/>
    <property type="project" value="TreeGrafter"/>
</dbReference>
<dbReference type="InterPro" id="IPR035482">
    <property type="entry name" value="SIS_PGI_2"/>
</dbReference>
<dbReference type="PROSITE" id="PS51463">
    <property type="entry name" value="P_GLUCOSE_ISOMERASE_3"/>
    <property type="match status" value="1"/>
</dbReference>
<reference evidence="9 10" key="1">
    <citation type="submission" date="2011-08" db="EMBL/GenBank/DDBJ databases">
        <title>The Genome Sequence of Clostridium hathewayi WAL-18680.</title>
        <authorList>
            <consortium name="The Broad Institute Genome Sequencing Platform"/>
            <person name="Earl A."/>
            <person name="Ward D."/>
            <person name="Feldgarden M."/>
            <person name="Gevers D."/>
            <person name="Finegold S.M."/>
            <person name="Summanen P.H."/>
            <person name="Molitoris D.R."/>
            <person name="Song M."/>
            <person name="Daigneault M."/>
            <person name="Allen-Vercoe E."/>
            <person name="Young S.K."/>
            <person name="Zeng Q."/>
            <person name="Gargeya S."/>
            <person name="Fitzgerald M."/>
            <person name="Haas B."/>
            <person name="Abouelleil A."/>
            <person name="Alvarado L."/>
            <person name="Arachchi H.M."/>
            <person name="Berlin A."/>
            <person name="Brown A."/>
            <person name="Chapman S.B."/>
            <person name="Chen Z."/>
            <person name="Dunbar C."/>
            <person name="Freedman E."/>
            <person name="Gearin G."/>
            <person name="Gellesch M."/>
            <person name="Goldberg J."/>
            <person name="Griggs A."/>
            <person name="Gujja S."/>
            <person name="Heiman D."/>
            <person name="Howarth C."/>
            <person name="Larson L."/>
            <person name="Lui A."/>
            <person name="MacDonald P.J.P."/>
            <person name="Montmayeur A."/>
            <person name="Murphy C."/>
            <person name="Neiman D."/>
            <person name="Pearson M."/>
            <person name="Priest M."/>
            <person name="Roberts A."/>
            <person name="Saif S."/>
            <person name="Shea T."/>
            <person name="Shenoy N."/>
            <person name="Sisk P."/>
            <person name="Stolte C."/>
            <person name="Sykes S."/>
            <person name="Wortman J."/>
            <person name="Nusbaum C."/>
            <person name="Birren B."/>
        </authorList>
    </citation>
    <scope>NUCLEOTIDE SEQUENCE [LARGE SCALE GENOMIC DNA]</scope>
    <source>
        <strain evidence="9 10">WAL-18680</strain>
    </source>
</reference>
<protein>
    <recommendedName>
        <fullName evidence="3 8">Glucose-6-phosphate isomerase</fullName>
        <ecNumber evidence="3 8">5.3.1.9</ecNumber>
    </recommendedName>
</protein>
<dbReference type="GO" id="GO:0048029">
    <property type="term" value="F:monosaccharide binding"/>
    <property type="evidence" value="ECO:0007669"/>
    <property type="project" value="TreeGrafter"/>
</dbReference>
<dbReference type="GO" id="GO:0005829">
    <property type="term" value="C:cytosol"/>
    <property type="evidence" value="ECO:0007669"/>
    <property type="project" value="TreeGrafter"/>
</dbReference>
<evidence type="ECO:0000313" key="9">
    <source>
        <dbReference type="EMBL" id="EHI59514.1"/>
    </source>
</evidence>
<dbReference type="PRINTS" id="PR00662">
    <property type="entry name" value="G6PISOMERASE"/>
</dbReference>
<evidence type="ECO:0000256" key="7">
    <source>
        <dbReference type="ARBA" id="ARBA00029321"/>
    </source>
</evidence>
<dbReference type="OrthoDB" id="140919at2"/>
<comment type="similarity">
    <text evidence="2 8">Belongs to the GPI family.</text>
</comment>
<proteinExistence type="inferred from homology"/>
<comment type="pathway">
    <text evidence="1 8">Carbohydrate degradation; glycolysis; D-glyceraldehyde 3-phosphate and glycerone phosphate from D-glucose: step 2/4.</text>
</comment>
<dbReference type="GO" id="GO:0006094">
    <property type="term" value="P:gluconeogenesis"/>
    <property type="evidence" value="ECO:0007669"/>
    <property type="project" value="UniProtKB-KW"/>
</dbReference>
<keyword evidence="10" id="KW-1185">Reference proteome</keyword>
<dbReference type="InterPro" id="IPR035476">
    <property type="entry name" value="SIS_PGI_1"/>
</dbReference>
<dbReference type="EMBL" id="ADLN01000055">
    <property type="protein sequence ID" value="EHI59514.1"/>
    <property type="molecule type" value="Genomic_DNA"/>
</dbReference>
<dbReference type="Pfam" id="PF00342">
    <property type="entry name" value="PGI"/>
    <property type="match status" value="1"/>
</dbReference>
<evidence type="ECO:0000313" key="10">
    <source>
        <dbReference type="Proteomes" id="UP000005384"/>
    </source>
</evidence>
<dbReference type="PATRIC" id="fig|742737.3.peg.2497"/>
<keyword evidence="6 8" id="KW-0413">Isomerase</keyword>
<dbReference type="PANTHER" id="PTHR11469">
    <property type="entry name" value="GLUCOSE-6-PHOSPHATE ISOMERASE"/>
    <property type="match status" value="1"/>
</dbReference>
<keyword evidence="5 8" id="KW-0324">Glycolysis</keyword>
<dbReference type="InterPro" id="IPR046348">
    <property type="entry name" value="SIS_dom_sf"/>
</dbReference>
<dbReference type="Proteomes" id="UP000005384">
    <property type="component" value="Unassembled WGS sequence"/>
</dbReference>
<evidence type="ECO:0000256" key="5">
    <source>
        <dbReference type="ARBA" id="ARBA00023152"/>
    </source>
</evidence>
<name>G5IG52_9FIRM</name>
<dbReference type="CDD" id="cd05016">
    <property type="entry name" value="SIS_PGI_2"/>
    <property type="match status" value="1"/>
</dbReference>
<dbReference type="AlphaFoldDB" id="G5IG52"/>
<dbReference type="PANTHER" id="PTHR11469:SF1">
    <property type="entry name" value="GLUCOSE-6-PHOSPHATE ISOMERASE"/>
    <property type="match status" value="1"/>
</dbReference>
<comment type="catalytic activity">
    <reaction evidence="7 8">
        <text>alpha-D-glucose 6-phosphate = beta-D-fructose 6-phosphate</text>
        <dbReference type="Rhea" id="RHEA:11816"/>
        <dbReference type="ChEBI" id="CHEBI:57634"/>
        <dbReference type="ChEBI" id="CHEBI:58225"/>
        <dbReference type="EC" id="5.3.1.9"/>
    </reaction>
</comment>
<dbReference type="HOGENOM" id="CLU_037303_0_1_9"/>
<dbReference type="InterPro" id="IPR001672">
    <property type="entry name" value="G6P_Isomerase"/>
</dbReference>
<dbReference type="InterPro" id="IPR018189">
    <property type="entry name" value="Phosphoglucose_isomerase_CS"/>
</dbReference>
<evidence type="ECO:0000256" key="3">
    <source>
        <dbReference type="ARBA" id="ARBA00011952"/>
    </source>
</evidence>
<evidence type="ECO:0000256" key="2">
    <source>
        <dbReference type="ARBA" id="ARBA00006604"/>
    </source>
</evidence>